<evidence type="ECO:0008006" key="4">
    <source>
        <dbReference type="Google" id="ProtNLM"/>
    </source>
</evidence>
<gene>
    <name evidence="2" type="ORF">WJX72_009673</name>
</gene>
<dbReference type="InterPro" id="IPR032675">
    <property type="entry name" value="LRR_dom_sf"/>
</dbReference>
<dbReference type="EMBL" id="JALJOR010000022">
    <property type="protein sequence ID" value="KAK9803299.1"/>
    <property type="molecule type" value="Genomic_DNA"/>
</dbReference>
<dbReference type="Gene3D" id="3.80.10.10">
    <property type="entry name" value="Ribonuclease Inhibitor"/>
    <property type="match status" value="1"/>
</dbReference>
<accession>A0AAW1P3J9</accession>
<reference evidence="2 3" key="1">
    <citation type="journal article" date="2024" name="Nat. Commun.">
        <title>Phylogenomics reveals the evolutionary origins of lichenization in chlorophyte algae.</title>
        <authorList>
            <person name="Puginier C."/>
            <person name="Libourel C."/>
            <person name="Otte J."/>
            <person name="Skaloud P."/>
            <person name="Haon M."/>
            <person name="Grisel S."/>
            <person name="Petersen M."/>
            <person name="Berrin J.G."/>
            <person name="Delaux P.M."/>
            <person name="Dal Grande F."/>
            <person name="Keller J."/>
        </authorList>
    </citation>
    <scope>NUCLEOTIDE SEQUENCE [LARGE SCALE GENOMIC DNA]</scope>
    <source>
        <strain evidence="2 3">SAG 2043</strain>
    </source>
</reference>
<proteinExistence type="predicted"/>
<keyword evidence="3" id="KW-1185">Reference proteome</keyword>
<evidence type="ECO:0000313" key="3">
    <source>
        <dbReference type="Proteomes" id="UP001489004"/>
    </source>
</evidence>
<comment type="caution">
    <text evidence="2">The sequence shown here is derived from an EMBL/GenBank/DDBJ whole genome shotgun (WGS) entry which is preliminary data.</text>
</comment>
<organism evidence="2 3">
    <name type="scientific">[Myrmecia] bisecta</name>
    <dbReference type="NCBI Taxonomy" id="41462"/>
    <lineage>
        <taxon>Eukaryota</taxon>
        <taxon>Viridiplantae</taxon>
        <taxon>Chlorophyta</taxon>
        <taxon>core chlorophytes</taxon>
        <taxon>Trebouxiophyceae</taxon>
        <taxon>Trebouxiales</taxon>
        <taxon>Trebouxiaceae</taxon>
        <taxon>Myrmecia</taxon>
    </lineage>
</organism>
<dbReference type="SUPFAM" id="SSF52058">
    <property type="entry name" value="L domain-like"/>
    <property type="match status" value="1"/>
</dbReference>
<evidence type="ECO:0000313" key="2">
    <source>
        <dbReference type="EMBL" id="KAK9803299.1"/>
    </source>
</evidence>
<evidence type="ECO:0000256" key="1">
    <source>
        <dbReference type="ARBA" id="ARBA00004430"/>
    </source>
</evidence>
<dbReference type="AlphaFoldDB" id="A0AAW1P3J9"/>
<comment type="subcellular location">
    <subcellularLocation>
        <location evidence="1">Cytoplasm</location>
        <location evidence="1">Cytoskeleton</location>
        <location evidence="1">Cilium axoneme</location>
    </subcellularLocation>
</comment>
<dbReference type="Proteomes" id="UP001489004">
    <property type="component" value="Unassembled WGS sequence"/>
</dbReference>
<dbReference type="GO" id="GO:0005930">
    <property type="term" value="C:axoneme"/>
    <property type="evidence" value="ECO:0007669"/>
    <property type="project" value="UniProtKB-SubCell"/>
</dbReference>
<sequence>MCLRDIAANTLLDSALFQQPVLLDALVPHLKVLELEHDDQQFAGLLRSPPLFGLWGTVILDFDKVSDKTDAAVFASLHWLGVRSQGLETIRINLAIASQATADRVMRYLAALVGSLASSPTPLQYHIYVEDIAANTLLDSALFRQPVFLDMFVPRLKVLELEHHNDFTDEQLSVLPQLTALHRLSMEDLGDDGIPLAVPANMSALTGLIEFAINSPPEDPAFLSNLHQLTNLQLINGLPTTVDHLRDLSNLRLLMLIACDLRDFPDPMCS</sequence>
<protein>
    <recommendedName>
        <fullName evidence="4">Leucine-rich repeat domain-containing protein</fullName>
    </recommendedName>
</protein>
<name>A0AAW1P3J9_9CHLO</name>